<keyword evidence="3" id="KW-1185">Reference proteome</keyword>
<dbReference type="EMBL" id="ML987197">
    <property type="protein sequence ID" value="KAF2247253.1"/>
    <property type="molecule type" value="Genomic_DNA"/>
</dbReference>
<keyword evidence="1" id="KW-0732">Signal</keyword>
<dbReference type="OrthoDB" id="1022638at2759"/>
<gene>
    <name evidence="2" type="ORF">BU26DRAFT_506524</name>
</gene>
<evidence type="ECO:0000313" key="2">
    <source>
        <dbReference type="EMBL" id="KAF2247253.1"/>
    </source>
</evidence>
<reference evidence="2" key="1">
    <citation type="journal article" date="2020" name="Stud. Mycol.">
        <title>101 Dothideomycetes genomes: a test case for predicting lifestyles and emergence of pathogens.</title>
        <authorList>
            <person name="Haridas S."/>
            <person name="Albert R."/>
            <person name="Binder M."/>
            <person name="Bloem J."/>
            <person name="Labutti K."/>
            <person name="Salamov A."/>
            <person name="Andreopoulos B."/>
            <person name="Baker S."/>
            <person name="Barry K."/>
            <person name="Bills G."/>
            <person name="Bluhm B."/>
            <person name="Cannon C."/>
            <person name="Castanera R."/>
            <person name="Culley D."/>
            <person name="Daum C."/>
            <person name="Ezra D."/>
            <person name="Gonzalez J."/>
            <person name="Henrissat B."/>
            <person name="Kuo A."/>
            <person name="Liang C."/>
            <person name="Lipzen A."/>
            <person name="Lutzoni F."/>
            <person name="Magnuson J."/>
            <person name="Mondo S."/>
            <person name="Nolan M."/>
            <person name="Ohm R."/>
            <person name="Pangilinan J."/>
            <person name="Park H.-J."/>
            <person name="Ramirez L."/>
            <person name="Alfaro M."/>
            <person name="Sun H."/>
            <person name="Tritt A."/>
            <person name="Yoshinaga Y."/>
            <person name="Zwiers L.-H."/>
            <person name="Turgeon B."/>
            <person name="Goodwin S."/>
            <person name="Spatafora J."/>
            <person name="Crous P."/>
            <person name="Grigoriev I."/>
        </authorList>
    </citation>
    <scope>NUCLEOTIDE SEQUENCE</scope>
    <source>
        <strain evidence="2">CBS 122368</strain>
    </source>
</reference>
<proteinExistence type="predicted"/>
<feature type="signal peptide" evidence="1">
    <location>
        <begin position="1"/>
        <end position="23"/>
    </location>
</feature>
<feature type="chain" id="PRO_5025541272" evidence="1">
    <location>
        <begin position="24"/>
        <end position="255"/>
    </location>
</feature>
<dbReference type="GeneID" id="54580250"/>
<sequence length="255" mass="29229">MSSTNNISFLILVLLQVLVVLHTNYVKVNVGANQGTPAQFILPESLARARSGVIGTAVSRIAPGSEKRISLPDIQPHHSQYYAQWLYTGRVFILEPDRVLPGRLGHRYYEMEEHARWGHHLKVATELRDIDFQDALTDAIIEWINEFREGFDRRHGEMLAFRIDRDLSPDSPARRVPIEASIKYWRTREFKDLSLVHLKGPEWFVQGLFAELVPFVGSTAVSRKSIAFPKDLSQTCDYHEHTRLGRPCYKSPLPL</sequence>
<organism evidence="2 3">
    <name type="scientific">Trematosphaeria pertusa</name>
    <dbReference type="NCBI Taxonomy" id="390896"/>
    <lineage>
        <taxon>Eukaryota</taxon>
        <taxon>Fungi</taxon>
        <taxon>Dikarya</taxon>
        <taxon>Ascomycota</taxon>
        <taxon>Pezizomycotina</taxon>
        <taxon>Dothideomycetes</taxon>
        <taxon>Pleosporomycetidae</taxon>
        <taxon>Pleosporales</taxon>
        <taxon>Massarineae</taxon>
        <taxon>Trematosphaeriaceae</taxon>
        <taxon>Trematosphaeria</taxon>
    </lineage>
</organism>
<dbReference type="AlphaFoldDB" id="A0A6A6ICN7"/>
<evidence type="ECO:0000313" key="3">
    <source>
        <dbReference type="Proteomes" id="UP000800094"/>
    </source>
</evidence>
<accession>A0A6A6ICN7</accession>
<dbReference type="RefSeq" id="XP_033682257.1">
    <property type="nucleotide sequence ID" value="XM_033826920.1"/>
</dbReference>
<name>A0A6A6ICN7_9PLEO</name>
<dbReference type="Proteomes" id="UP000800094">
    <property type="component" value="Unassembled WGS sequence"/>
</dbReference>
<protein>
    <submittedName>
        <fullName evidence="2">Uncharacterized protein</fullName>
    </submittedName>
</protein>
<evidence type="ECO:0000256" key="1">
    <source>
        <dbReference type="SAM" id="SignalP"/>
    </source>
</evidence>